<feature type="region of interest" description="Disordered" evidence="1">
    <location>
        <begin position="136"/>
        <end position="161"/>
    </location>
</feature>
<gene>
    <name evidence="3" type="ORF">OBO34_19605</name>
</gene>
<proteinExistence type="predicted"/>
<dbReference type="Proteomes" id="UP001065549">
    <property type="component" value="Unassembled WGS sequence"/>
</dbReference>
<protein>
    <submittedName>
        <fullName evidence="3">LysM peptidoglycan-binding domain-containing protein</fullName>
    </submittedName>
</protein>
<evidence type="ECO:0000259" key="2">
    <source>
        <dbReference type="PROSITE" id="PS51782"/>
    </source>
</evidence>
<dbReference type="CDD" id="cd00118">
    <property type="entry name" value="LysM"/>
    <property type="match status" value="1"/>
</dbReference>
<feature type="region of interest" description="Disordered" evidence="1">
    <location>
        <begin position="76"/>
        <end position="99"/>
    </location>
</feature>
<keyword evidence="4" id="KW-1185">Reference proteome</keyword>
<evidence type="ECO:0000313" key="4">
    <source>
        <dbReference type="Proteomes" id="UP001065549"/>
    </source>
</evidence>
<dbReference type="Gene3D" id="3.10.350.10">
    <property type="entry name" value="LysM domain"/>
    <property type="match status" value="1"/>
</dbReference>
<sequence length="161" mass="18307">MQFIRGNWINPASYQAMLEKWKHDKTTLNVLITGTPVNIDMYLEDYNITYTGGFGDFNYEVKFVEIISLTIITKKKTKKKSTKKTSSSSSRGTKSSGTYTVKKGDCLWNIASKKLGKGSRWKEIYNLNKSTIEKAAKKHGRKSSSNGHWIYPGTKLKLPKK</sequence>
<dbReference type="InterPro" id="IPR018392">
    <property type="entry name" value="LysM"/>
</dbReference>
<organism evidence="3 4">
    <name type="scientific">Hominibacterium faecale</name>
    <dbReference type="NCBI Taxonomy" id="2839743"/>
    <lineage>
        <taxon>Bacteria</taxon>
        <taxon>Bacillati</taxon>
        <taxon>Bacillota</taxon>
        <taxon>Clostridia</taxon>
        <taxon>Peptostreptococcales</taxon>
        <taxon>Anaerovoracaceae</taxon>
        <taxon>Hominibacterium</taxon>
    </lineage>
</organism>
<dbReference type="PANTHER" id="PTHR34700">
    <property type="entry name" value="POTASSIUM BINDING PROTEIN KBP"/>
    <property type="match status" value="1"/>
</dbReference>
<dbReference type="AlphaFoldDB" id="A0A9J6QYI6"/>
<feature type="domain" description="LysM" evidence="2">
    <location>
        <begin position="97"/>
        <end position="158"/>
    </location>
</feature>
<comment type="caution">
    <text evidence="3">The sequence shown here is derived from an EMBL/GenBank/DDBJ whole genome shotgun (WGS) entry which is preliminary data.</text>
</comment>
<dbReference type="PANTHER" id="PTHR34700:SF4">
    <property type="entry name" value="PHAGE-LIKE ELEMENT PBSX PROTEIN XKDP"/>
    <property type="match status" value="1"/>
</dbReference>
<dbReference type="InterPro" id="IPR036779">
    <property type="entry name" value="LysM_dom_sf"/>
</dbReference>
<accession>A0A9J6QYI6</accession>
<evidence type="ECO:0000313" key="3">
    <source>
        <dbReference type="EMBL" id="MCU7380522.1"/>
    </source>
</evidence>
<dbReference type="SMART" id="SM00257">
    <property type="entry name" value="LysM"/>
    <property type="match status" value="1"/>
</dbReference>
<evidence type="ECO:0000256" key="1">
    <source>
        <dbReference type="SAM" id="MobiDB-lite"/>
    </source>
</evidence>
<reference evidence="3" key="1">
    <citation type="submission" date="2022-09" db="EMBL/GenBank/DDBJ databases">
        <title>Culturomic study of gut microbiota in children with autism spectrum disorder.</title>
        <authorList>
            <person name="Efimov B.A."/>
            <person name="Chaplin A.V."/>
            <person name="Sokolova S.R."/>
            <person name="Pikina A.P."/>
            <person name="Korzhanova M."/>
            <person name="Belova V."/>
            <person name="Korostin D."/>
        </authorList>
    </citation>
    <scope>NUCLEOTIDE SEQUENCE</scope>
    <source>
        <strain evidence="3">ASD5510</strain>
    </source>
</reference>
<dbReference type="InterPro" id="IPR052196">
    <property type="entry name" value="Bact_Kbp"/>
</dbReference>
<dbReference type="SUPFAM" id="SSF54106">
    <property type="entry name" value="LysM domain"/>
    <property type="match status" value="1"/>
</dbReference>
<dbReference type="Pfam" id="PF01476">
    <property type="entry name" value="LysM"/>
    <property type="match status" value="1"/>
</dbReference>
<feature type="compositionally biased region" description="Low complexity" evidence="1">
    <location>
        <begin position="84"/>
        <end position="98"/>
    </location>
</feature>
<name>A0A9J6QYI6_9FIRM</name>
<dbReference type="RefSeq" id="WP_269478772.1">
    <property type="nucleotide sequence ID" value="NZ_JAOSHN010000010.1"/>
</dbReference>
<dbReference type="EMBL" id="JAOSHN010000010">
    <property type="protein sequence ID" value="MCU7380522.1"/>
    <property type="molecule type" value="Genomic_DNA"/>
</dbReference>
<dbReference type="PROSITE" id="PS51782">
    <property type="entry name" value="LYSM"/>
    <property type="match status" value="1"/>
</dbReference>